<evidence type="ECO:0000256" key="3">
    <source>
        <dbReference type="ARBA" id="ARBA00030642"/>
    </source>
</evidence>
<dbReference type="Pfam" id="PF00639">
    <property type="entry name" value="Rotamase"/>
    <property type="match status" value="1"/>
</dbReference>
<gene>
    <name evidence="8" type="ORF">Salmuc_00234</name>
</gene>
<sequence length="409" mass="44131">MQLTPARILRALVLAAGCALAPLSAGAQGLFSPAIVVDEKVITGYEIQQRARMLTLLNSPGNPQEVAREQLIEDRLKMAAAENAGISPSEQEILDGMEEFAGRADLSREEFVQALAGAGVAEQTFRDFVTAGFAWRELVRARFANRASVSEDEIDRALSAGGSGGSNVRVLLSEIIMPLQRGQEEAIRARANQIAGMTSTSEFSAAARQYSATATRENGGRLPWQNLTELPPPLQPLVLGLAPGEVTDPIPVQGAIALFQMRDIEETGYSAPEIGALEYAAYYMPGGRSAETLARARVLDEQVDRCDDLYAVAQGQPPEVLDRQTLPPSEIPTDIAYELSKLDAGEVSTALTRSGGQTLVFLMLCGRTVAANEDADRQQVTMSLRNRRLTALSESYLAQLRADARIVEK</sequence>
<evidence type="ECO:0000313" key="9">
    <source>
        <dbReference type="Proteomes" id="UP000015347"/>
    </source>
</evidence>
<dbReference type="Gene3D" id="3.10.50.40">
    <property type="match status" value="1"/>
</dbReference>
<evidence type="ECO:0000256" key="4">
    <source>
        <dbReference type="ARBA" id="ARBA00031484"/>
    </source>
</evidence>
<dbReference type="GO" id="GO:0003755">
    <property type="term" value="F:peptidyl-prolyl cis-trans isomerase activity"/>
    <property type="evidence" value="ECO:0007669"/>
    <property type="project" value="UniProtKB-KW"/>
</dbReference>
<dbReference type="RefSeq" id="WP_020040200.1">
    <property type="nucleotide sequence ID" value="NZ_KE557276.1"/>
</dbReference>
<dbReference type="InterPro" id="IPR000297">
    <property type="entry name" value="PPIase_PpiC"/>
</dbReference>
<keyword evidence="9" id="KW-1185">Reference proteome</keyword>
<comment type="caution">
    <text evidence="8">The sequence shown here is derived from an EMBL/GenBank/DDBJ whole genome shotgun (WGS) entry which is preliminary data.</text>
</comment>
<feature type="chain" id="PRO_5007930210" description="Parvulin-like PPIase" evidence="6">
    <location>
        <begin position="28"/>
        <end position="409"/>
    </location>
</feature>
<dbReference type="HOGENOM" id="CLU_034646_11_2_5"/>
<dbReference type="eggNOG" id="COG0760">
    <property type="taxonomic scope" value="Bacteria"/>
</dbReference>
<evidence type="ECO:0000313" key="8">
    <source>
        <dbReference type="EMBL" id="EPX81920.1"/>
    </source>
</evidence>
<reference evidence="9" key="1">
    <citation type="journal article" date="2014" name="Stand. Genomic Sci.">
        <title>Genome sequence of the exopolysaccharide-producing Salipiger mucosus type strain (DSM 16094(T)), a moderately halophilic member of the Roseobacter clade.</title>
        <authorList>
            <person name="Riedel T."/>
            <person name="Spring S."/>
            <person name="Fiebig A."/>
            <person name="Petersen J."/>
            <person name="Kyrpides N.C."/>
            <person name="Goker M."/>
            <person name="Klenk H.P."/>
        </authorList>
    </citation>
    <scope>NUCLEOTIDE SEQUENCE [LARGE SCALE GENOMIC DNA]</scope>
    <source>
        <strain evidence="9">DSM 16094</strain>
    </source>
</reference>
<dbReference type="PANTHER" id="PTHR47637">
    <property type="entry name" value="CHAPERONE SURA"/>
    <property type="match status" value="1"/>
</dbReference>
<dbReference type="STRING" id="1123237.Salmuc_00234"/>
<dbReference type="InterPro" id="IPR027304">
    <property type="entry name" value="Trigger_fact/SurA_dom_sf"/>
</dbReference>
<evidence type="ECO:0000256" key="2">
    <source>
        <dbReference type="ARBA" id="ARBA00022729"/>
    </source>
</evidence>
<dbReference type="InterPro" id="IPR050280">
    <property type="entry name" value="OMP_Chaperone_SurA"/>
</dbReference>
<dbReference type="Gene3D" id="1.10.4030.10">
    <property type="entry name" value="Porin chaperone SurA, peptide-binding domain"/>
    <property type="match status" value="1"/>
</dbReference>
<evidence type="ECO:0000256" key="6">
    <source>
        <dbReference type="SAM" id="SignalP"/>
    </source>
</evidence>
<dbReference type="EMBL" id="APVH01000028">
    <property type="protein sequence ID" value="EPX81920.1"/>
    <property type="molecule type" value="Genomic_DNA"/>
</dbReference>
<keyword evidence="2 6" id="KW-0732">Signal</keyword>
<keyword evidence="5" id="KW-0697">Rotamase</keyword>
<dbReference type="OrthoDB" id="9791746at2"/>
<dbReference type="PROSITE" id="PS50198">
    <property type="entry name" value="PPIC_PPIASE_2"/>
    <property type="match status" value="1"/>
</dbReference>
<evidence type="ECO:0000256" key="5">
    <source>
        <dbReference type="PROSITE-ProRule" id="PRU00278"/>
    </source>
</evidence>
<keyword evidence="5 8" id="KW-0413">Isomerase</keyword>
<dbReference type="SUPFAM" id="SSF109998">
    <property type="entry name" value="Triger factor/SurA peptide-binding domain-like"/>
    <property type="match status" value="1"/>
</dbReference>
<name>S9RV69_9RHOB</name>
<dbReference type="SUPFAM" id="SSF54534">
    <property type="entry name" value="FKBP-like"/>
    <property type="match status" value="1"/>
</dbReference>
<dbReference type="AlphaFoldDB" id="S9RV69"/>
<proteinExistence type="predicted"/>
<dbReference type="PANTHER" id="PTHR47637:SF1">
    <property type="entry name" value="CHAPERONE SURA"/>
    <property type="match status" value="1"/>
</dbReference>
<accession>S9RV69</accession>
<dbReference type="Proteomes" id="UP000015347">
    <property type="component" value="Unassembled WGS sequence"/>
</dbReference>
<dbReference type="InterPro" id="IPR046357">
    <property type="entry name" value="PPIase_dom_sf"/>
</dbReference>
<evidence type="ECO:0000256" key="1">
    <source>
        <dbReference type="ARBA" id="ARBA00018370"/>
    </source>
</evidence>
<feature type="domain" description="PpiC" evidence="7">
    <location>
        <begin position="167"/>
        <end position="263"/>
    </location>
</feature>
<evidence type="ECO:0000259" key="7">
    <source>
        <dbReference type="PROSITE" id="PS50198"/>
    </source>
</evidence>
<organism evidence="8 9">
    <name type="scientific">Salipiger mucosus DSM 16094</name>
    <dbReference type="NCBI Taxonomy" id="1123237"/>
    <lineage>
        <taxon>Bacteria</taxon>
        <taxon>Pseudomonadati</taxon>
        <taxon>Pseudomonadota</taxon>
        <taxon>Alphaproteobacteria</taxon>
        <taxon>Rhodobacterales</taxon>
        <taxon>Roseobacteraceae</taxon>
        <taxon>Salipiger</taxon>
    </lineage>
</organism>
<protein>
    <recommendedName>
        <fullName evidence="1">Parvulin-like PPIase</fullName>
    </recommendedName>
    <alternativeName>
        <fullName evidence="3">Peptidyl-prolyl cis-trans isomerase plp</fullName>
    </alternativeName>
    <alternativeName>
        <fullName evidence="4">Rotamase plp</fullName>
    </alternativeName>
</protein>
<feature type="signal peptide" evidence="6">
    <location>
        <begin position="1"/>
        <end position="27"/>
    </location>
</feature>